<sequence>MAVDVKECFITGSRRMLESLMNILSRIG</sequence>
<dbReference type="AlphaFoldDB" id="A0A1R3K6Q8"/>
<keyword evidence="2" id="KW-1185">Reference proteome</keyword>
<evidence type="ECO:0000313" key="2">
    <source>
        <dbReference type="Proteomes" id="UP000188268"/>
    </source>
</evidence>
<dbReference type="Gramene" id="OMP02759">
    <property type="protein sequence ID" value="OMP02759"/>
    <property type="gene ID" value="CCACVL1_02709"/>
</dbReference>
<organism evidence="1 2">
    <name type="scientific">Corchorus capsularis</name>
    <name type="common">Jute</name>
    <dbReference type="NCBI Taxonomy" id="210143"/>
    <lineage>
        <taxon>Eukaryota</taxon>
        <taxon>Viridiplantae</taxon>
        <taxon>Streptophyta</taxon>
        <taxon>Embryophyta</taxon>
        <taxon>Tracheophyta</taxon>
        <taxon>Spermatophyta</taxon>
        <taxon>Magnoliopsida</taxon>
        <taxon>eudicotyledons</taxon>
        <taxon>Gunneridae</taxon>
        <taxon>Pentapetalae</taxon>
        <taxon>rosids</taxon>
        <taxon>malvids</taxon>
        <taxon>Malvales</taxon>
        <taxon>Malvaceae</taxon>
        <taxon>Grewioideae</taxon>
        <taxon>Apeibeae</taxon>
        <taxon>Corchorus</taxon>
    </lineage>
</organism>
<dbReference type="Proteomes" id="UP000188268">
    <property type="component" value="Unassembled WGS sequence"/>
</dbReference>
<reference evidence="1 2" key="1">
    <citation type="submission" date="2013-09" db="EMBL/GenBank/DDBJ databases">
        <title>Corchorus capsularis genome sequencing.</title>
        <authorList>
            <person name="Alam M."/>
            <person name="Haque M.S."/>
            <person name="Islam M.S."/>
            <person name="Emdad E.M."/>
            <person name="Islam M.M."/>
            <person name="Ahmed B."/>
            <person name="Halim A."/>
            <person name="Hossen Q.M.M."/>
            <person name="Hossain M.Z."/>
            <person name="Ahmed R."/>
            <person name="Khan M.M."/>
            <person name="Islam R."/>
            <person name="Rashid M.M."/>
            <person name="Khan S.A."/>
            <person name="Rahman M.S."/>
            <person name="Alam M."/>
        </authorList>
    </citation>
    <scope>NUCLEOTIDE SEQUENCE [LARGE SCALE GENOMIC DNA]</scope>
    <source>
        <strain evidence="2">cv. CVL-1</strain>
        <tissue evidence="1">Whole seedling</tissue>
    </source>
</reference>
<proteinExistence type="predicted"/>
<gene>
    <name evidence="1" type="ORF">CCACVL1_02709</name>
</gene>
<accession>A0A1R3K6Q8</accession>
<evidence type="ECO:0000313" key="1">
    <source>
        <dbReference type="EMBL" id="OMP02759.1"/>
    </source>
</evidence>
<name>A0A1R3K6Q8_COCAP</name>
<protein>
    <submittedName>
        <fullName evidence="1">Uncharacterized protein</fullName>
    </submittedName>
</protein>
<dbReference type="EMBL" id="AWWV01006169">
    <property type="protein sequence ID" value="OMP02759.1"/>
    <property type="molecule type" value="Genomic_DNA"/>
</dbReference>
<comment type="caution">
    <text evidence="1">The sequence shown here is derived from an EMBL/GenBank/DDBJ whole genome shotgun (WGS) entry which is preliminary data.</text>
</comment>